<dbReference type="InterPro" id="IPR008030">
    <property type="entry name" value="NmrA-like"/>
</dbReference>
<evidence type="ECO:0000313" key="2">
    <source>
        <dbReference type="EMBL" id="GAA1569691.1"/>
    </source>
</evidence>
<dbReference type="SUPFAM" id="SSF51735">
    <property type="entry name" value="NAD(P)-binding Rossmann-fold domains"/>
    <property type="match status" value="1"/>
</dbReference>
<dbReference type="Pfam" id="PF05368">
    <property type="entry name" value="NmrA"/>
    <property type="match status" value="1"/>
</dbReference>
<protein>
    <submittedName>
        <fullName evidence="2">NmrA/HSCARG family protein</fullName>
    </submittedName>
</protein>
<evidence type="ECO:0000313" key="3">
    <source>
        <dbReference type="Proteomes" id="UP001501470"/>
    </source>
</evidence>
<dbReference type="EMBL" id="BAAAQD010000042">
    <property type="protein sequence ID" value="GAA1569691.1"/>
    <property type="molecule type" value="Genomic_DNA"/>
</dbReference>
<name>A0ABN2D4N4_9ACTN</name>
<gene>
    <name evidence="2" type="ORF">GCM10009827_109380</name>
</gene>
<organism evidence="2 3">
    <name type="scientific">Dactylosporangium maewongense</name>
    <dbReference type="NCBI Taxonomy" id="634393"/>
    <lineage>
        <taxon>Bacteria</taxon>
        <taxon>Bacillati</taxon>
        <taxon>Actinomycetota</taxon>
        <taxon>Actinomycetes</taxon>
        <taxon>Micromonosporales</taxon>
        <taxon>Micromonosporaceae</taxon>
        <taxon>Dactylosporangium</taxon>
    </lineage>
</organism>
<dbReference type="PANTHER" id="PTHR43162:SF1">
    <property type="entry name" value="PRESTALK A DIFFERENTIATION PROTEIN A"/>
    <property type="match status" value="1"/>
</dbReference>
<keyword evidence="3" id="KW-1185">Reference proteome</keyword>
<comment type="caution">
    <text evidence="2">The sequence shown here is derived from an EMBL/GenBank/DDBJ whole genome shotgun (WGS) entry which is preliminary data.</text>
</comment>
<dbReference type="Gene3D" id="3.40.50.720">
    <property type="entry name" value="NAD(P)-binding Rossmann-like Domain"/>
    <property type="match status" value="1"/>
</dbReference>
<dbReference type="RefSeq" id="WP_344513984.1">
    <property type="nucleotide sequence ID" value="NZ_BAAAQD010000042.1"/>
</dbReference>
<accession>A0ABN2D4N4</accession>
<proteinExistence type="predicted"/>
<dbReference type="InterPro" id="IPR036291">
    <property type="entry name" value="NAD(P)-bd_dom_sf"/>
</dbReference>
<dbReference type="Proteomes" id="UP001501470">
    <property type="component" value="Unassembled WGS sequence"/>
</dbReference>
<feature type="domain" description="NmrA-like" evidence="1">
    <location>
        <begin position="2"/>
        <end position="236"/>
    </location>
</feature>
<sequence>MRIAVATPGGNVGRHVVAMLIRAGLRPLLLARRPERLASAVRAEADVAGVDLYDADGVVAATRGVEALYWVDPTTGSEDPFGDYTRATAAVVRAVAENQIGRTVFQSSVGAELRHGAGEIDGLAATEVALEAAGAAVTHLRCGFFFTNLELQLEAIRAGRIPIILPVDQPMAWVAPRDIAEVAVTRLLSRDWSGRVVQAVHGPADLTWAEAAEIVSAAVGRPVTVEQISDDAMRELLRASGMTAGLTDAVIGMSTGLRDGFVPEQSRTVRTTTPTTLAAWAYDTLRPQLAGH</sequence>
<evidence type="ECO:0000259" key="1">
    <source>
        <dbReference type="Pfam" id="PF05368"/>
    </source>
</evidence>
<dbReference type="PANTHER" id="PTHR43162">
    <property type="match status" value="1"/>
</dbReference>
<reference evidence="2 3" key="1">
    <citation type="journal article" date="2019" name="Int. J. Syst. Evol. Microbiol.">
        <title>The Global Catalogue of Microorganisms (GCM) 10K type strain sequencing project: providing services to taxonomists for standard genome sequencing and annotation.</title>
        <authorList>
            <consortium name="The Broad Institute Genomics Platform"/>
            <consortium name="The Broad Institute Genome Sequencing Center for Infectious Disease"/>
            <person name="Wu L."/>
            <person name="Ma J."/>
        </authorList>
    </citation>
    <scope>NUCLEOTIDE SEQUENCE [LARGE SCALE GENOMIC DNA]</scope>
    <source>
        <strain evidence="2 3">JCM 15933</strain>
    </source>
</reference>
<dbReference type="InterPro" id="IPR051604">
    <property type="entry name" value="Ergot_Alk_Oxidoreductase"/>
</dbReference>
<dbReference type="Gene3D" id="3.90.25.10">
    <property type="entry name" value="UDP-galactose 4-epimerase, domain 1"/>
    <property type="match status" value="1"/>
</dbReference>